<protein>
    <submittedName>
        <fullName evidence="2">Uncharacterized protein</fullName>
    </submittedName>
</protein>
<dbReference type="Pfam" id="PF13516">
    <property type="entry name" value="LRR_6"/>
    <property type="match status" value="2"/>
</dbReference>
<proteinExistence type="predicted"/>
<keyword evidence="1" id="KW-0677">Repeat</keyword>
<sequence length="116" mass="12104">MTNFGSVLSARWLPSLLSLDLSDNPLGLRGVEALARGLCVPLRSLNLARTGAKEKGVEALAEVLREKKVSSLQSLDLTENQMKAGGLKHLAAAGGGPASSKSIRRAFLTFCGSALA</sequence>
<dbReference type="SUPFAM" id="SSF52047">
    <property type="entry name" value="RNI-like"/>
    <property type="match status" value="1"/>
</dbReference>
<dbReference type="SMART" id="SM00368">
    <property type="entry name" value="LRR_RI"/>
    <property type="match status" value="3"/>
</dbReference>
<dbReference type="InterPro" id="IPR001611">
    <property type="entry name" value="Leu-rich_rpt"/>
</dbReference>
<dbReference type="InterPro" id="IPR052201">
    <property type="entry name" value="LRR-containing_regulator"/>
</dbReference>
<name>A0A0G4HZB0_9ALVE</name>
<gene>
    <name evidence="2" type="ORF">Cvel_9688</name>
</gene>
<dbReference type="PANTHER" id="PTHR24111:SF0">
    <property type="entry name" value="LEUCINE-RICH REPEAT-CONTAINING PROTEIN"/>
    <property type="match status" value="1"/>
</dbReference>
<accession>A0A0G4HZB0</accession>
<evidence type="ECO:0000313" key="2">
    <source>
        <dbReference type="EMBL" id="CEM49908.1"/>
    </source>
</evidence>
<organism evidence="2">
    <name type="scientific">Chromera velia CCMP2878</name>
    <dbReference type="NCBI Taxonomy" id="1169474"/>
    <lineage>
        <taxon>Eukaryota</taxon>
        <taxon>Sar</taxon>
        <taxon>Alveolata</taxon>
        <taxon>Colpodellida</taxon>
        <taxon>Chromeraceae</taxon>
        <taxon>Chromera</taxon>
    </lineage>
</organism>
<dbReference type="InterPro" id="IPR032675">
    <property type="entry name" value="LRR_dom_sf"/>
</dbReference>
<dbReference type="AlphaFoldDB" id="A0A0G4HZB0"/>
<dbReference type="PhylomeDB" id="A0A0G4HZB0"/>
<evidence type="ECO:0000256" key="1">
    <source>
        <dbReference type="ARBA" id="ARBA00022737"/>
    </source>
</evidence>
<dbReference type="VEuPathDB" id="CryptoDB:Cvel_9688"/>
<dbReference type="Gene3D" id="3.80.10.10">
    <property type="entry name" value="Ribonuclease Inhibitor"/>
    <property type="match status" value="1"/>
</dbReference>
<dbReference type="PANTHER" id="PTHR24111">
    <property type="entry name" value="LEUCINE-RICH REPEAT-CONTAINING PROTEIN 34"/>
    <property type="match status" value="1"/>
</dbReference>
<dbReference type="EMBL" id="CDMZ01004489">
    <property type="protein sequence ID" value="CEM49908.1"/>
    <property type="molecule type" value="Genomic_DNA"/>
</dbReference>
<reference evidence="2" key="1">
    <citation type="submission" date="2014-11" db="EMBL/GenBank/DDBJ databases">
        <authorList>
            <person name="Otto D Thomas"/>
            <person name="Naeem Raeece"/>
        </authorList>
    </citation>
    <scope>NUCLEOTIDE SEQUENCE</scope>
</reference>